<feature type="signal peptide" evidence="2">
    <location>
        <begin position="1"/>
        <end position="26"/>
    </location>
</feature>
<feature type="chain" id="PRO_5018548177" description="Spaetzle domain-containing protein" evidence="2">
    <location>
        <begin position="27"/>
        <end position="275"/>
    </location>
</feature>
<sequence>MPSCRCYVVASLCLVVAVLTVESGDCQPGSPTTVWGPYHDNALLNRLINLVPRLFSFPSREECQDALCVPRCGRTADTSTPNGSPRQESSLVNSTDGHNSRRPVATIPDELSTNIGQAGVFLNLTDILQAFGRRTKTLRDDDGQVVGVEAAPEISANQGVLAANTNRRIPSSGREGSTLEEDDAAVCCSTIERFYFNSTLVDYYGRTQTIAQIEQVGVYQLIRHGLCGTKGSCPGECNEIYVTIPLVVHPPLGEDIRYSLFKVPGYCACRVRANG</sequence>
<evidence type="ECO:0000313" key="3">
    <source>
        <dbReference type="EMBL" id="RUS73295.1"/>
    </source>
</evidence>
<feature type="region of interest" description="Disordered" evidence="1">
    <location>
        <begin position="75"/>
        <end position="107"/>
    </location>
</feature>
<evidence type="ECO:0000313" key="4">
    <source>
        <dbReference type="Proteomes" id="UP000271974"/>
    </source>
</evidence>
<name>A0A3S1B2A6_ELYCH</name>
<proteinExistence type="predicted"/>
<evidence type="ECO:0000256" key="1">
    <source>
        <dbReference type="SAM" id="MobiDB-lite"/>
    </source>
</evidence>
<dbReference type="Proteomes" id="UP000271974">
    <property type="component" value="Unassembled WGS sequence"/>
</dbReference>
<feature type="compositionally biased region" description="Polar residues" evidence="1">
    <location>
        <begin position="76"/>
        <end position="97"/>
    </location>
</feature>
<keyword evidence="2" id="KW-0732">Signal</keyword>
<dbReference type="AlphaFoldDB" id="A0A3S1B2A6"/>
<reference evidence="3 4" key="1">
    <citation type="submission" date="2019-01" db="EMBL/GenBank/DDBJ databases">
        <title>A draft genome assembly of the solar-powered sea slug Elysia chlorotica.</title>
        <authorList>
            <person name="Cai H."/>
            <person name="Li Q."/>
            <person name="Fang X."/>
            <person name="Li J."/>
            <person name="Curtis N.E."/>
            <person name="Altenburger A."/>
            <person name="Shibata T."/>
            <person name="Feng M."/>
            <person name="Maeda T."/>
            <person name="Schwartz J.A."/>
            <person name="Shigenobu S."/>
            <person name="Lundholm N."/>
            <person name="Nishiyama T."/>
            <person name="Yang H."/>
            <person name="Hasebe M."/>
            <person name="Li S."/>
            <person name="Pierce S.K."/>
            <person name="Wang J."/>
        </authorList>
    </citation>
    <scope>NUCLEOTIDE SEQUENCE [LARGE SCALE GENOMIC DNA]</scope>
    <source>
        <strain evidence="3">EC2010</strain>
        <tissue evidence="3">Whole organism of an adult</tissue>
    </source>
</reference>
<dbReference type="EMBL" id="RQTK01000954">
    <property type="protein sequence ID" value="RUS73295.1"/>
    <property type="molecule type" value="Genomic_DNA"/>
</dbReference>
<protein>
    <recommendedName>
        <fullName evidence="5">Spaetzle domain-containing protein</fullName>
    </recommendedName>
</protein>
<accession>A0A3S1B2A6</accession>
<evidence type="ECO:0000256" key="2">
    <source>
        <dbReference type="SAM" id="SignalP"/>
    </source>
</evidence>
<organism evidence="3 4">
    <name type="scientific">Elysia chlorotica</name>
    <name type="common">Eastern emerald elysia</name>
    <name type="synonym">Sea slug</name>
    <dbReference type="NCBI Taxonomy" id="188477"/>
    <lineage>
        <taxon>Eukaryota</taxon>
        <taxon>Metazoa</taxon>
        <taxon>Spiralia</taxon>
        <taxon>Lophotrochozoa</taxon>
        <taxon>Mollusca</taxon>
        <taxon>Gastropoda</taxon>
        <taxon>Heterobranchia</taxon>
        <taxon>Euthyneura</taxon>
        <taxon>Panpulmonata</taxon>
        <taxon>Sacoglossa</taxon>
        <taxon>Placobranchoidea</taxon>
        <taxon>Plakobranchidae</taxon>
        <taxon>Elysia</taxon>
    </lineage>
</organism>
<gene>
    <name evidence="3" type="ORF">EGW08_018944</name>
</gene>
<keyword evidence="4" id="KW-1185">Reference proteome</keyword>
<evidence type="ECO:0008006" key="5">
    <source>
        <dbReference type="Google" id="ProtNLM"/>
    </source>
</evidence>
<dbReference type="OrthoDB" id="6152689at2759"/>
<comment type="caution">
    <text evidence="3">The sequence shown here is derived from an EMBL/GenBank/DDBJ whole genome shotgun (WGS) entry which is preliminary data.</text>
</comment>